<gene>
    <name evidence="2" type="ORF">DNTS_023087</name>
</gene>
<feature type="compositionally biased region" description="Polar residues" evidence="1">
    <location>
        <begin position="27"/>
        <end position="40"/>
    </location>
</feature>
<feature type="region of interest" description="Disordered" evidence="1">
    <location>
        <begin position="1"/>
        <end position="152"/>
    </location>
</feature>
<feature type="compositionally biased region" description="Basic residues" evidence="1">
    <location>
        <begin position="44"/>
        <end position="62"/>
    </location>
</feature>
<dbReference type="Proteomes" id="UP000316079">
    <property type="component" value="Unassembled WGS sequence"/>
</dbReference>
<evidence type="ECO:0000313" key="3">
    <source>
        <dbReference type="Proteomes" id="UP000316079"/>
    </source>
</evidence>
<evidence type="ECO:0000313" key="2">
    <source>
        <dbReference type="EMBL" id="TRY92970.1"/>
    </source>
</evidence>
<reference evidence="2 3" key="1">
    <citation type="journal article" date="2019" name="Sci. Data">
        <title>Hybrid genome assembly and annotation of Danionella translucida.</title>
        <authorList>
            <person name="Kadobianskyi M."/>
            <person name="Schulze L."/>
            <person name="Schuelke M."/>
            <person name="Judkewitz B."/>
        </authorList>
    </citation>
    <scope>NUCLEOTIDE SEQUENCE [LARGE SCALE GENOMIC DNA]</scope>
    <source>
        <strain evidence="2 3">Bolton</strain>
    </source>
</reference>
<dbReference type="EMBL" id="SRMA01025581">
    <property type="protein sequence ID" value="TRY92970.1"/>
    <property type="molecule type" value="Genomic_DNA"/>
</dbReference>
<accession>A0A553QSL3</accession>
<keyword evidence="3" id="KW-1185">Reference proteome</keyword>
<sequence length="332" mass="37678">MQFTLPHECSMQGMPSVVFKKGDQQDQEMSSTSKNTSTENMMGLKKHKNKKKKEKKDKKKIKYLPNFLLHDSWHQMNFAQTPEPKKKKKAKKTKPDEDHASQKPKHVHQSQGIICISPDLQFKSHAPKSGKSKKRVAFNLPPDKDQSIRTNEAGKKQIFAESGLESNAAEELNSQDLFITQKSFLEPCVEISSSSSGNEANVSENRKTTEATTQTENFFTLPAHATSFRFKLQREKFSCEVEPVDLSLPTRARRIYRATHSTPTTADPLKISDTSSEEGETPSRNKGDLLQQKVIQTRLNESFFFKVKGEDSPKPLNPLIKLTEIVEKKTKK</sequence>
<feature type="compositionally biased region" description="Basic residues" evidence="1">
    <location>
        <begin position="125"/>
        <end position="136"/>
    </location>
</feature>
<comment type="caution">
    <text evidence="2">The sequence shown here is derived from an EMBL/GenBank/DDBJ whole genome shotgun (WGS) entry which is preliminary data.</text>
</comment>
<organism evidence="2 3">
    <name type="scientific">Danionella cerebrum</name>
    <dbReference type="NCBI Taxonomy" id="2873325"/>
    <lineage>
        <taxon>Eukaryota</taxon>
        <taxon>Metazoa</taxon>
        <taxon>Chordata</taxon>
        <taxon>Craniata</taxon>
        <taxon>Vertebrata</taxon>
        <taxon>Euteleostomi</taxon>
        <taxon>Actinopterygii</taxon>
        <taxon>Neopterygii</taxon>
        <taxon>Teleostei</taxon>
        <taxon>Ostariophysi</taxon>
        <taxon>Cypriniformes</taxon>
        <taxon>Danionidae</taxon>
        <taxon>Danioninae</taxon>
        <taxon>Danionella</taxon>
    </lineage>
</organism>
<protein>
    <submittedName>
        <fullName evidence="2">Uncharacterized protein</fullName>
    </submittedName>
</protein>
<evidence type="ECO:0000256" key="1">
    <source>
        <dbReference type="SAM" id="MobiDB-lite"/>
    </source>
</evidence>
<feature type="compositionally biased region" description="Basic and acidic residues" evidence="1">
    <location>
        <begin position="142"/>
        <end position="152"/>
    </location>
</feature>
<proteinExistence type="predicted"/>
<feature type="region of interest" description="Disordered" evidence="1">
    <location>
        <begin position="192"/>
        <end position="214"/>
    </location>
</feature>
<dbReference type="OrthoDB" id="8932843at2759"/>
<name>A0A553QSL3_9TELE</name>
<dbReference type="AlphaFoldDB" id="A0A553QSL3"/>
<feature type="region of interest" description="Disordered" evidence="1">
    <location>
        <begin position="257"/>
        <end position="292"/>
    </location>
</feature>